<comment type="catalytic activity">
    <reaction evidence="1">
        <text>1-(5-phospho-beta-D-ribosyl)-ATP + diphosphate = 5-phospho-alpha-D-ribose 1-diphosphate + ATP</text>
        <dbReference type="Rhea" id="RHEA:18473"/>
        <dbReference type="ChEBI" id="CHEBI:30616"/>
        <dbReference type="ChEBI" id="CHEBI:33019"/>
        <dbReference type="ChEBI" id="CHEBI:58017"/>
        <dbReference type="ChEBI" id="CHEBI:73183"/>
        <dbReference type="EC" id="2.4.2.17"/>
    </reaction>
</comment>
<organism evidence="13 14">
    <name type="scientific">Terrihabitans soli</name>
    <dbReference type="NCBI Taxonomy" id="708113"/>
    <lineage>
        <taxon>Bacteria</taxon>
        <taxon>Pseudomonadati</taxon>
        <taxon>Pseudomonadota</taxon>
        <taxon>Alphaproteobacteria</taxon>
        <taxon>Hyphomicrobiales</taxon>
        <taxon>Terrihabitans</taxon>
    </lineage>
</organism>
<evidence type="ECO:0000256" key="10">
    <source>
        <dbReference type="ARBA" id="ARBA00024861"/>
    </source>
</evidence>
<dbReference type="EC" id="2.4.2.17" evidence="4 11"/>
<comment type="similarity">
    <text evidence="3">Belongs to the ATP phosphoribosyltransferase family. Short subfamily.</text>
</comment>
<dbReference type="AlphaFoldDB" id="A0A6S6QMK7"/>
<evidence type="ECO:0000313" key="13">
    <source>
        <dbReference type="EMBL" id="BCJ91694.1"/>
    </source>
</evidence>
<keyword evidence="14" id="KW-1185">Reference proteome</keyword>
<dbReference type="PROSITE" id="PS01316">
    <property type="entry name" value="ATP_P_PHORIBOSYLTR"/>
    <property type="match status" value="1"/>
</dbReference>
<evidence type="ECO:0000256" key="4">
    <source>
        <dbReference type="ARBA" id="ARBA00011946"/>
    </source>
</evidence>
<keyword evidence="7 13" id="KW-0328">Glycosyltransferase</keyword>
<dbReference type="InterPro" id="IPR001348">
    <property type="entry name" value="ATP_PRibTrfase_HisG"/>
</dbReference>
<dbReference type="UniPathway" id="UPA00031">
    <property type="reaction ID" value="UER00006"/>
</dbReference>
<evidence type="ECO:0000256" key="3">
    <source>
        <dbReference type="ARBA" id="ARBA00009489"/>
    </source>
</evidence>
<evidence type="ECO:0000256" key="1">
    <source>
        <dbReference type="ARBA" id="ARBA00000915"/>
    </source>
</evidence>
<proteinExistence type="inferred from homology"/>
<keyword evidence="9" id="KW-0368">Histidine biosynthesis</keyword>
<dbReference type="Proteomes" id="UP000515317">
    <property type="component" value="Chromosome"/>
</dbReference>
<protein>
    <recommendedName>
        <fullName evidence="5 11">ATP phosphoribosyltransferase</fullName>
        <ecNumber evidence="4 11">2.4.2.17</ecNumber>
    </recommendedName>
</protein>
<dbReference type="KEGG" id="tso:IZ6_24290"/>
<dbReference type="RefSeq" id="WP_222875320.1">
    <property type="nucleotide sequence ID" value="NZ_AP023361.1"/>
</dbReference>
<dbReference type="GO" id="GO:0005737">
    <property type="term" value="C:cytoplasm"/>
    <property type="evidence" value="ECO:0007669"/>
    <property type="project" value="InterPro"/>
</dbReference>
<sequence length="324" mass="34315">MSDPLLVSVPSKGRLQENAFAFFAQAGLPVVRPGGAREYRGAFGGLDGAQIQFLSASEIARELSLGNVHLGVTGEDLIREEVPQTDERVLLLTPLGFGPANVVVAVPQAWIDVRTMADLDDVAAHFRSKYGRPLRVATKYITLTRSFFALHGLGDYRIVESLGATEGAPASGTADVIVDITTTGSTLAANALKILDDGLILKSEANLVASLRADWNPVAREAARAILSRLGAAARARAVQEVKAAPKGDRARIVKEAAKNFGASAPFGISAEGPLTLHVPKKAIYAIADWLMAQGADTISTTDLDDVFQSENPLHEKLLAALKS</sequence>
<evidence type="ECO:0000256" key="6">
    <source>
        <dbReference type="ARBA" id="ARBA00022605"/>
    </source>
</evidence>
<dbReference type="InterPro" id="IPR013820">
    <property type="entry name" value="ATP_PRibTrfase_cat"/>
</dbReference>
<accession>A0A6S6QMK7</accession>
<evidence type="ECO:0000256" key="11">
    <source>
        <dbReference type="NCBIfam" id="TIGR00070"/>
    </source>
</evidence>
<dbReference type="GO" id="GO:0003879">
    <property type="term" value="F:ATP phosphoribosyltransferase activity"/>
    <property type="evidence" value="ECO:0007669"/>
    <property type="project" value="UniProtKB-UniRule"/>
</dbReference>
<evidence type="ECO:0000256" key="7">
    <source>
        <dbReference type="ARBA" id="ARBA00022676"/>
    </source>
</evidence>
<keyword evidence="6" id="KW-0028">Amino-acid biosynthesis</keyword>
<evidence type="ECO:0000256" key="2">
    <source>
        <dbReference type="ARBA" id="ARBA00004667"/>
    </source>
</evidence>
<dbReference type="Pfam" id="PF01634">
    <property type="entry name" value="HisG"/>
    <property type="match status" value="1"/>
</dbReference>
<dbReference type="CDD" id="cd13593">
    <property type="entry name" value="PBP2_HisGL3"/>
    <property type="match status" value="1"/>
</dbReference>
<dbReference type="GO" id="GO:0000105">
    <property type="term" value="P:L-histidine biosynthetic process"/>
    <property type="evidence" value="ECO:0007669"/>
    <property type="project" value="UniProtKB-UniRule"/>
</dbReference>
<comment type="pathway">
    <text evidence="2">Amino-acid biosynthesis; L-histidine biosynthesis; L-histidine from 5-phospho-alpha-D-ribose 1-diphosphate: step 1/9.</text>
</comment>
<dbReference type="EMBL" id="AP023361">
    <property type="protein sequence ID" value="BCJ91694.1"/>
    <property type="molecule type" value="Genomic_DNA"/>
</dbReference>
<dbReference type="SUPFAM" id="SSF53850">
    <property type="entry name" value="Periplasmic binding protein-like II"/>
    <property type="match status" value="1"/>
</dbReference>
<evidence type="ECO:0000259" key="12">
    <source>
        <dbReference type="Pfam" id="PF01634"/>
    </source>
</evidence>
<evidence type="ECO:0000256" key="9">
    <source>
        <dbReference type="ARBA" id="ARBA00023102"/>
    </source>
</evidence>
<dbReference type="InterPro" id="IPR018198">
    <property type="entry name" value="ATP_PRibTrfase_CS"/>
</dbReference>
<name>A0A6S6QMK7_9HYPH</name>
<comment type="function">
    <text evidence="10">Catalyzes the condensation of ATP and 5-phosphoribose 1-diphosphate to form N'-(5'-phosphoribosyl)-ATP (PR-ATP). Has a crucial role in the pathway because the rate of histidine biosynthesis seems to be controlled primarily by regulation of HisG enzymatic activity.</text>
</comment>
<dbReference type="PANTHER" id="PTHR21403:SF8">
    <property type="entry name" value="ATP PHOSPHORIBOSYLTRANSFERASE"/>
    <property type="match status" value="1"/>
</dbReference>
<evidence type="ECO:0000256" key="5">
    <source>
        <dbReference type="ARBA" id="ARBA00020998"/>
    </source>
</evidence>
<evidence type="ECO:0000256" key="8">
    <source>
        <dbReference type="ARBA" id="ARBA00022679"/>
    </source>
</evidence>
<reference evidence="13 14" key="1">
    <citation type="submission" date="2020-08" db="EMBL/GenBank/DDBJ databases">
        <title>Genome sequence of Rhizobiales bacterium strain IZ6.</title>
        <authorList>
            <person name="Nakai R."/>
            <person name="Naganuma T."/>
        </authorList>
    </citation>
    <scope>NUCLEOTIDE SEQUENCE [LARGE SCALE GENOMIC DNA]</scope>
    <source>
        <strain evidence="13 14">IZ6</strain>
    </source>
</reference>
<evidence type="ECO:0000313" key="14">
    <source>
        <dbReference type="Proteomes" id="UP000515317"/>
    </source>
</evidence>
<dbReference type="Gene3D" id="3.40.190.10">
    <property type="entry name" value="Periplasmic binding protein-like II"/>
    <property type="match status" value="2"/>
</dbReference>
<gene>
    <name evidence="13" type="primary">hisG</name>
    <name evidence="13" type="ORF">IZ6_24290</name>
</gene>
<dbReference type="NCBIfam" id="TIGR00070">
    <property type="entry name" value="hisG"/>
    <property type="match status" value="1"/>
</dbReference>
<keyword evidence="8 13" id="KW-0808">Transferase</keyword>
<dbReference type="PANTHER" id="PTHR21403">
    <property type="entry name" value="ATP PHOSPHORIBOSYLTRANSFERASE ATP-PRTASE"/>
    <property type="match status" value="1"/>
</dbReference>
<feature type="domain" description="ATP phosphoribosyltransferase catalytic" evidence="12">
    <location>
        <begin position="56"/>
        <end position="230"/>
    </location>
</feature>